<proteinExistence type="predicted"/>
<protein>
    <submittedName>
        <fullName evidence="1">Uncharacterized protein</fullName>
    </submittedName>
</protein>
<sequence length="79" mass="8366">MAGRVYIPSAQAFGTVTGRGTYGFGGPAYLIVRVDDSGDTVKVLERDTEPTNVFAFPARPRRVVNTPIRTPDGPSPSAA</sequence>
<dbReference type="AlphaFoldDB" id="A0A7C9QTN4"/>
<evidence type="ECO:0000313" key="1">
    <source>
        <dbReference type="EMBL" id="NFV80037.1"/>
    </source>
</evidence>
<gene>
    <name evidence="1" type="ORF">G4223_07935</name>
</gene>
<dbReference type="RefSeq" id="WP_163677433.1">
    <property type="nucleotide sequence ID" value="NZ_JAAIYP010000034.1"/>
</dbReference>
<comment type="caution">
    <text evidence="1">The sequence shown here is derived from an EMBL/GenBank/DDBJ whole genome shotgun (WGS) entry which is preliminary data.</text>
</comment>
<reference evidence="1 2" key="1">
    <citation type="submission" date="2020-02" db="EMBL/GenBank/DDBJ databases">
        <authorList>
            <person name="Dziuba M."/>
            <person name="Kuznetsov B."/>
            <person name="Mardanov A."/>
            <person name="Ravin N."/>
            <person name="Grouzdev D."/>
        </authorList>
    </citation>
    <scope>NUCLEOTIDE SEQUENCE [LARGE SCALE GENOMIC DNA]</scope>
    <source>
        <strain evidence="1 2">SpK</strain>
    </source>
</reference>
<name>A0A7C9QTN4_9PROT</name>
<evidence type="ECO:0000313" key="2">
    <source>
        <dbReference type="Proteomes" id="UP000480684"/>
    </source>
</evidence>
<dbReference type="Proteomes" id="UP000480684">
    <property type="component" value="Unassembled WGS sequence"/>
</dbReference>
<dbReference type="EMBL" id="JAAIYP010000034">
    <property type="protein sequence ID" value="NFV80037.1"/>
    <property type="molecule type" value="Genomic_DNA"/>
</dbReference>
<keyword evidence="2" id="KW-1185">Reference proteome</keyword>
<organism evidence="1 2">
    <name type="scientific">Magnetospirillum aberrantis SpK</name>
    <dbReference type="NCBI Taxonomy" id="908842"/>
    <lineage>
        <taxon>Bacteria</taxon>
        <taxon>Pseudomonadati</taxon>
        <taxon>Pseudomonadota</taxon>
        <taxon>Alphaproteobacteria</taxon>
        <taxon>Rhodospirillales</taxon>
        <taxon>Rhodospirillaceae</taxon>
        <taxon>Magnetospirillum</taxon>
    </lineage>
</organism>
<accession>A0A7C9QTN4</accession>